<dbReference type="CDD" id="cd00586">
    <property type="entry name" value="4HBT"/>
    <property type="match status" value="1"/>
</dbReference>
<dbReference type="PANTHER" id="PTHR31793:SF27">
    <property type="entry name" value="NOVEL THIOESTERASE SUPERFAMILY DOMAIN AND SAPOSIN A-TYPE DOMAIN CONTAINING PROTEIN (0610012H03RIK)"/>
    <property type="match status" value="1"/>
</dbReference>
<evidence type="ECO:0000313" key="3">
    <source>
        <dbReference type="EMBL" id="RZV39308.1"/>
    </source>
</evidence>
<gene>
    <name evidence="3" type="ORF">EVJ48_05110</name>
</gene>
<sequence length="166" mass="19825">MKDKTEEFKFYTKLKVRYEETDAMSVVYYGKYFVFFEVARTEYLKNIGYKYTDIEKEGFYFVVAESNCKYFNPAKYDDDLKIYTKIEYIKNSSFNFIYKIVRENKTENPPKDGGYPMTSKLKQTLPSIHTEIASGYTVLVCVDNVDFKPKRIPEYLRKAIKDFEKF</sequence>
<comment type="caution">
    <text evidence="3">The sequence shown here is derived from an EMBL/GenBank/DDBJ whole genome shotgun (WGS) entry which is preliminary data.</text>
</comment>
<dbReference type="NCBIfam" id="TIGR00051">
    <property type="entry name" value="YbgC/FadM family acyl-CoA thioesterase"/>
    <property type="match status" value="1"/>
</dbReference>
<dbReference type="Pfam" id="PF13279">
    <property type="entry name" value="4HBT_2"/>
    <property type="match status" value="1"/>
</dbReference>
<protein>
    <submittedName>
        <fullName evidence="3">Acyl-CoA thioesterase</fullName>
    </submittedName>
</protein>
<dbReference type="PIRSF" id="PIRSF003230">
    <property type="entry name" value="YbgC"/>
    <property type="match status" value="1"/>
</dbReference>
<dbReference type="PANTHER" id="PTHR31793">
    <property type="entry name" value="4-HYDROXYBENZOYL-COA THIOESTERASE FAMILY MEMBER"/>
    <property type="match status" value="1"/>
</dbReference>
<keyword evidence="2" id="KW-0378">Hydrolase</keyword>
<organism evidence="3 4">
    <name type="scientific">Candidatus Acidulodesulfobacterium acidiphilum</name>
    <dbReference type="NCBI Taxonomy" id="2597224"/>
    <lineage>
        <taxon>Bacteria</taxon>
        <taxon>Deltaproteobacteria</taxon>
        <taxon>Candidatus Acidulodesulfobacterales</taxon>
        <taxon>Candidatus Acidulodesulfobacterium</taxon>
    </lineage>
</organism>
<dbReference type="EMBL" id="SHMQ01000011">
    <property type="protein sequence ID" value="RZV39308.1"/>
    <property type="molecule type" value="Genomic_DNA"/>
</dbReference>
<reference evidence="3 4" key="1">
    <citation type="submission" date="2019-01" db="EMBL/GenBank/DDBJ databases">
        <title>Insights into ecological role of a new deltaproteobacterial order Candidatus Sinidesulfobacterales (Sva0485) by metagenomics and metatranscriptomics.</title>
        <authorList>
            <person name="Tan S."/>
            <person name="Liu J."/>
            <person name="Fang Y."/>
            <person name="Hedlund B."/>
            <person name="Lian Z.-H."/>
            <person name="Huang L.-Y."/>
            <person name="Li J.-T."/>
            <person name="Huang L.-N."/>
            <person name="Li W.-J."/>
            <person name="Jiang H.-C."/>
            <person name="Dong H.-L."/>
            <person name="Shu W.-S."/>
        </authorList>
    </citation>
    <scope>NUCLEOTIDE SEQUENCE [LARGE SCALE GENOMIC DNA]</scope>
    <source>
        <strain evidence="3">AP4</strain>
    </source>
</reference>
<dbReference type="InterPro" id="IPR050563">
    <property type="entry name" value="4-hydroxybenzoyl-CoA_TE"/>
</dbReference>
<evidence type="ECO:0000256" key="1">
    <source>
        <dbReference type="ARBA" id="ARBA00005953"/>
    </source>
</evidence>
<dbReference type="Proteomes" id="UP000322454">
    <property type="component" value="Unassembled WGS sequence"/>
</dbReference>
<dbReference type="AlphaFoldDB" id="A0A520XDT5"/>
<dbReference type="InterPro" id="IPR029069">
    <property type="entry name" value="HotDog_dom_sf"/>
</dbReference>
<name>A0A520XDT5_9DELT</name>
<evidence type="ECO:0000256" key="2">
    <source>
        <dbReference type="ARBA" id="ARBA00022801"/>
    </source>
</evidence>
<dbReference type="Gene3D" id="3.10.129.10">
    <property type="entry name" value="Hotdog Thioesterase"/>
    <property type="match status" value="1"/>
</dbReference>
<proteinExistence type="inferred from homology"/>
<dbReference type="InterPro" id="IPR006684">
    <property type="entry name" value="YbgC/YbaW"/>
</dbReference>
<dbReference type="GO" id="GO:0047617">
    <property type="term" value="F:fatty acyl-CoA hydrolase activity"/>
    <property type="evidence" value="ECO:0007669"/>
    <property type="project" value="TreeGrafter"/>
</dbReference>
<accession>A0A520XDT5</accession>
<dbReference type="SUPFAM" id="SSF54637">
    <property type="entry name" value="Thioesterase/thiol ester dehydrase-isomerase"/>
    <property type="match status" value="1"/>
</dbReference>
<comment type="similarity">
    <text evidence="1">Belongs to the 4-hydroxybenzoyl-CoA thioesterase family.</text>
</comment>
<evidence type="ECO:0000313" key="4">
    <source>
        <dbReference type="Proteomes" id="UP000322454"/>
    </source>
</evidence>